<keyword evidence="3" id="KW-1185">Reference proteome</keyword>
<evidence type="ECO:0000313" key="3">
    <source>
        <dbReference type="Proteomes" id="UP000503011"/>
    </source>
</evidence>
<feature type="region of interest" description="Disordered" evidence="1">
    <location>
        <begin position="22"/>
        <end position="41"/>
    </location>
</feature>
<gene>
    <name evidence="2" type="ORF">Psuf_020320</name>
</gene>
<evidence type="ECO:0000256" key="1">
    <source>
        <dbReference type="SAM" id="MobiDB-lite"/>
    </source>
</evidence>
<reference evidence="2 3" key="2">
    <citation type="submission" date="2020-03" db="EMBL/GenBank/DDBJ databases">
        <authorList>
            <person name="Ichikawa N."/>
            <person name="Kimura A."/>
            <person name="Kitahashi Y."/>
            <person name="Uohara A."/>
        </authorList>
    </citation>
    <scope>NUCLEOTIDE SEQUENCE [LARGE SCALE GENOMIC DNA]</scope>
    <source>
        <strain evidence="2 3">NBRC 105367</strain>
    </source>
</reference>
<dbReference type="Proteomes" id="UP000503011">
    <property type="component" value="Chromosome"/>
</dbReference>
<proteinExistence type="predicted"/>
<sequence length="100" mass="10226">MGAAAGEEAGAVAAVARAGRAVEPRCDDHPNPPRNAPITTPEACGMRKLAVPTPLDIRSILPSVPVRGVAAVELDVKTSVVCLDRRCCVGLVSASLNSLV</sequence>
<dbReference type="AlphaFoldDB" id="A0A6F8YFC7"/>
<evidence type="ECO:0000313" key="2">
    <source>
        <dbReference type="EMBL" id="BCB84719.1"/>
    </source>
</evidence>
<accession>A0A6F8YFC7</accession>
<dbReference type="KEGG" id="psuu:Psuf_020320"/>
<feature type="compositionally biased region" description="Basic and acidic residues" evidence="1">
    <location>
        <begin position="22"/>
        <end position="31"/>
    </location>
</feature>
<name>A0A6F8YFC7_9ACTN</name>
<organism evidence="2 3">
    <name type="scientific">Phytohabitans suffuscus</name>
    <dbReference type="NCBI Taxonomy" id="624315"/>
    <lineage>
        <taxon>Bacteria</taxon>
        <taxon>Bacillati</taxon>
        <taxon>Actinomycetota</taxon>
        <taxon>Actinomycetes</taxon>
        <taxon>Micromonosporales</taxon>
        <taxon>Micromonosporaceae</taxon>
    </lineage>
</organism>
<dbReference type="EMBL" id="AP022871">
    <property type="protein sequence ID" value="BCB84719.1"/>
    <property type="molecule type" value="Genomic_DNA"/>
</dbReference>
<reference evidence="2 3" key="1">
    <citation type="submission" date="2020-03" db="EMBL/GenBank/DDBJ databases">
        <title>Whole genome shotgun sequence of Phytohabitans suffuscus NBRC 105367.</title>
        <authorList>
            <person name="Komaki H."/>
            <person name="Tamura T."/>
        </authorList>
    </citation>
    <scope>NUCLEOTIDE SEQUENCE [LARGE SCALE GENOMIC DNA]</scope>
    <source>
        <strain evidence="2 3">NBRC 105367</strain>
    </source>
</reference>
<protein>
    <submittedName>
        <fullName evidence="2">Uncharacterized protein</fullName>
    </submittedName>
</protein>